<dbReference type="OrthoDB" id="2679919at2759"/>
<dbReference type="EMBL" id="JABBWG010000022">
    <property type="protein sequence ID" value="KAG1814028.1"/>
    <property type="molecule type" value="Genomic_DNA"/>
</dbReference>
<feature type="region of interest" description="Disordered" evidence="1">
    <location>
        <begin position="283"/>
        <end position="377"/>
    </location>
</feature>
<reference evidence="2" key="1">
    <citation type="journal article" date="2020" name="New Phytol.">
        <title>Comparative genomics reveals dynamic genome evolution in host specialist ectomycorrhizal fungi.</title>
        <authorList>
            <person name="Lofgren L.A."/>
            <person name="Nguyen N.H."/>
            <person name="Vilgalys R."/>
            <person name="Ruytinx J."/>
            <person name="Liao H.L."/>
            <person name="Branco S."/>
            <person name="Kuo A."/>
            <person name="LaButti K."/>
            <person name="Lipzen A."/>
            <person name="Andreopoulos W."/>
            <person name="Pangilinan J."/>
            <person name="Riley R."/>
            <person name="Hundley H."/>
            <person name="Na H."/>
            <person name="Barry K."/>
            <person name="Grigoriev I.V."/>
            <person name="Stajich J.E."/>
            <person name="Kennedy P.G."/>
        </authorList>
    </citation>
    <scope>NUCLEOTIDE SEQUENCE</scope>
    <source>
        <strain evidence="2">MN1</strain>
    </source>
</reference>
<feature type="compositionally biased region" description="Low complexity" evidence="1">
    <location>
        <begin position="287"/>
        <end position="317"/>
    </location>
</feature>
<feature type="compositionally biased region" description="Basic and acidic residues" evidence="1">
    <location>
        <begin position="351"/>
        <end position="360"/>
    </location>
</feature>
<organism evidence="2 3">
    <name type="scientific">Suillus subaureus</name>
    <dbReference type="NCBI Taxonomy" id="48587"/>
    <lineage>
        <taxon>Eukaryota</taxon>
        <taxon>Fungi</taxon>
        <taxon>Dikarya</taxon>
        <taxon>Basidiomycota</taxon>
        <taxon>Agaricomycotina</taxon>
        <taxon>Agaricomycetes</taxon>
        <taxon>Agaricomycetidae</taxon>
        <taxon>Boletales</taxon>
        <taxon>Suillineae</taxon>
        <taxon>Suillaceae</taxon>
        <taxon>Suillus</taxon>
    </lineage>
</organism>
<dbReference type="GeneID" id="64634424"/>
<accession>A0A9P7JCD7</accession>
<dbReference type="Proteomes" id="UP000807769">
    <property type="component" value="Unassembled WGS sequence"/>
</dbReference>
<evidence type="ECO:0000313" key="2">
    <source>
        <dbReference type="EMBL" id="KAG1814028.1"/>
    </source>
</evidence>
<proteinExistence type="predicted"/>
<comment type="caution">
    <text evidence="2">The sequence shown here is derived from an EMBL/GenBank/DDBJ whole genome shotgun (WGS) entry which is preliminary data.</text>
</comment>
<gene>
    <name evidence="2" type="ORF">BJ212DRAFT_1482373</name>
</gene>
<dbReference type="AlphaFoldDB" id="A0A9P7JCD7"/>
<sequence length="377" mass="42625">MTVVAFTLEEQDFEVRAKFVYFTDTQDIYIMPPLPVHEQPAVHLAKALNKFMEAIPYDKLLINTTMHLNYRIQNKDLMNIPDLHLTITAQPPEDIESDEMVVVKPVSKWLSNTCDGHQDIDYTFIISFKERIKWHQPKEEDTAIQQLHSAPTLDYKDFIPSHIKKSLRFGPVEIKSHTWIDISKVCYSIYKHGTDSHFNFNNKDASTFTEGTLYPMLQMGDVECMLDNAAESLKGYIVSLMEGMGLEETLNSISSMIYLTAYCYYLDWCYHKYDKHKTMHVAIQQPSSSKSTSTRPTNSSSIMTTSSSSDPTTCPLSGTMPASSSTGLLLNVQPEHSAKKSKVQLEGEGSTGEKQKEEVKVQVNGSGSVKWKGKGHQ</sequence>
<keyword evidence="3" id="KW-1185">Reference proteome</keyword>
<evidence type="ECO:0000313" key="3">
    <source>
        <dbReference type="Proteomes" id="UP000807769"/>
    </source>
</evidence>
<dbReference type="RefSeq" id="XP_041191664.1">
    <property type="nucleotide sequence ID" value="XM_041340408.1"/>
</dbReference>
<name>A0A9P7JCD7_9AGAM</name>
<evidence type="ECO:0000256" key="1">
    <source>
        <dbReference type="SAM" id="MobiDB-lite"/>
    </source>
</evidence>
<protein>
    <submittedName>
        <fullName evidence="2">Uncharacterized protein</fullName>
    </submittedName>
</protein>